<accession>A0A242BEZ8</accession>
<feature type="coiled-coil region" evidence="2">
    <location>
        <begin position="99"/>
        <end position="169"/>
    </location>
</feature>
<comment type="similarity">
    <text evidence="1">In the N-terminal section; belongs to the LXG family.</text>
</comment>
<comment type="caution">
    <text evidence="4">The sequence shown here is derived from an EMBL/GenBank/DDBJ whole genome shotgun (WGS) entry which is preliminary data.</text>
</comment>
<proteinExistence type="inferred from homology"/>
<dbReference type="RefSeq" id="WP_256925918.1">
    <property type="nucleotide sequence ID" value="NZ_NGKW01000003.1"/>
</dbReference>
<sequence length="433" mass="46570">MGLIYSSKDASTLKSSLSANLSIARTTISQLNVGSQQLIAAIDGHTLSGAAYNAGKGLFSDLILPTIKRVSSAIDTIQQELNQFSAANSFIASEGYLDEENLQQQLTILQRSKASLENAAHTVGALANIPLPTIAEMLRNQQQDFLRRAESYQRDIVRIQKKLNQLKEFDAKTKHLFTSSLKELELAMQAVMVLNNTTVNSDGTYVLPKGIDNNYFSMLKKNSYPKQALRNITEKIDYGHIVGETTLGVLKEYAKDSKVKAIKLGSRTVSNYSFSRITRYAKSLESVSDDLLDSVKTVSNNRIWKGIGIVGTVAGVAFDYDDQMSKYKDVGRATKNTVAHTVIGAGGSVAGAYIGGIIGSAVPIPGIGTVAGALAGAYIGKVGEGIYDWVETGQAKQDFDNTSNTVFSGINSLKNEFGKVFAGFGQTLGSVFG</sequence>
<evidence type="ECO:0000313" key="4">
    <source>
        <dbReference type="EMBL" id="OTN93991.1"/>
    </source>
</evidence>
<dbReference type="Proteomes" id="UP000194885">
    <property type="component" value="Unassembled WGS sequence"/>
</dbReference>
<feature type="domain" description="LXG" evidence="3">
    <location>
        <begin position="4"/>
        <end position="236"/>
    </location>
</feature>
<evidence type="ECO:0000259" key="3">
    <source>
        <dbReference type="PROSITE" id="PS51756"/>
    </source>
</evidence>
<reference evidence="4 5" key="1">
    <citation type="submission" date="2017-05" db="EMBL/GenBank/DDBJ databases">
        <title>The Genome Sequence of Enterococcus faecium 7H8_DIV0219.</title>
        <authorList>
            <consortium name="The Broad Institute Genomics Platform"/>
            <consortium name="The Broad Institute Genomic Center for Infectious Diseases"/>
            <person name="Earl A."/>
            <person name="Manson A."/>
            <person name="Schwartman J."/>
            <person name="Gilmore M."/>
            <person name="Abouelleil A."/>
            <person name="Cao P."/>
            <person name="Chapman S."/>
            <person name="Cusick C."/>
            <person name="Shea T."/>
            <person name="Young S."/>
            <person name="Neafsey D."/>
            <person name="Nusbaum C."/>
            <person name="Birren B."/>
        </authorList>
    </citation>
    <scope>NUCLEOTIDE SEQUENCE [LARGE SCALE GENOMIC DNA]</scope>
    <source>
        <strain evidence="4 5">7H8_DIV0219</strain>
    </source>
</reference>
<evidence type="ECO:0000313" key="5">
    <source>
        <dbReference type="Proteomes" id="UP000194885"/>
    </source>
</evidence>
<dbReference type="AlphaFoldDB" id="A0A242BEZ8"/>
<dbReference type="InterPro" id="IPR006829">
    <property type="entry name" value="LXG_dom"/>
</dbReference>
<evidence type="ECO:0000256" key="1">
    <source>
        <dbReference type="ARBA" id="ARBA00034117"/>
    </source>
</evidence>
<keyword evidence="2" id="KW-0175">Coiled coil</keyword>
<gene>
    <name evidence="4" type="ORF">A5810_001870</name>
</gene>
<organism evidence="4 5">
    <name type="scientific">Enterococcus faecium</name>
    <name type="common">Streptococcus faecium</name>
    <dbReference type="NCBI Taxonomy" id="1352"/>
    <lineage>
        <taxon>Bacteria</taxon>
        <taxon>Bacillati</taxon>
        <taxon>Bacillota</taxon>
        <taxon>Bacilli</taxon>
        <taxon>Lactobacillales</taxon>
        <taxon>Enterococcaceae</taxon>
        <taxon>Enterococcus</taxon>
    </lineage>
</organism>
<dbReference type="Pfam" id="PF04740">
    <property type="entry name" value="LXG"/>
    <property type="match status" value="1"/>
</dbReference>
<dbReference type="PROSITE" id="PS51756">
    <property type="entry name" value="LXG"/>
    <property type="match status" value="1"/>
</dbReference>
<protein>
    <recommendedName>
        <fullName evidence="3">LXG domain-containing protein</fullName>
    </recommendedName>
</protein>
<name>A0A242BEZ8_ENTFC</name>
<dbReference type="EMBL" id="NGKW01000003">
    <property type="protein sequence ID" value="OTN93991.1"/>
    <property type="molecule type" value="Genomic_DNA"/>
</dbReference>
<evidence type="ECO:0000256" key="2">
    <source>
        <dbReference type="SAM" id="Coils"/>
    </source>
</evidence>